<dbReference type="GO" id="GO:0005737">
    <property type="term" value="C:cytoplasm"/>
    <property type="evidence" value="ECO:0007669"/>
    <property type="project" value="UniProtKB-SubCell"/>
</dbReference>
<protein>
    <recommendedName>
        <fullName evidence="6">Redox-sensing transcriptional repressor Rex</fullName>
    </recommendedName>
</protein>
<dbReference type="EMBL" id="BSDY01000001">
    <property type="protein sequence ID" value="GLI54672.1"/>
    <property type="molecule type" value="Genomic_DNA"/>
</dbReference>
<evidence type="ECO:0000313" key="9">
    <source>
        <dbReference type="Proteomes" id="UP001144471"/>
    </source>
</evidence>
<keyword evidence="3 6" id="KW-0805">Transcription regulation</keyword>
<sequence>MKKEFQKNFSPKVIERLTEYLRYLEECPEENYISAEKIGKELKISSPQIRKDFSYFISRDVEKLGVTGKGYHTQYLCEKIKMILGVHKTNNVVLLGAGSLGSAFLSEYHLAKKKFNVIGVFDSSPKKIGKKINGVVVKNMNELDSFIKLSEKVDIILLTSIPADIEEFLNTITLKGVKAILNFTTHNFNFLKDIAVISVDIYGKLQELNYWKNHGIA</sequence>
<evidence type="ECO:0000256" key="5">
    <source>
        <dbReference type="ARBA" id="ARBA00023163"/>
    </source>
</evidence>
<dbReference type="NCBIfam" id="NF003995">
    <property type="entry name" value="PRK05472.2-4"/>
    <property type="match status" value="1"/>
</dbReference>
<comment type="function">
    <text evidence="6">Modulates transcription in response to changes in cellular NADH/NAD(+) redox state.</text>
</comment>
<dbReference type="InterPro" id="IPR036390">
    <property type="entry name" value="WH_DNA-bd_sf"/>
</dbReference>
<evidence type="ECO:0000256" key="4">
    <source>
        <dbReference type="ARBA" id="ARBA00023125"/>
    </source>
</evidence>
<dbReference type="Gene3D" id="1.10.10.10">
    <property type="entry name" value="Winged helix-like DNA-binding domain superfamily/Winged helix DNA-binding domain"/>
    <property type="match status" value="1"/>
</dbReference>
<comment type="subunit">
    <text evidence="6">Homodimer.</text>
</comment>
<dbReference type="GO" id="GO:0045892">
    <property type="term" value="P:negative regulation of DNA-templated transcription"/>
    <property type="evidence" value="ECO:0007669"/>
    <property type="project" value="InterPro"/>
</dbReference>
<dbReference type="Gene3D" id="3.40.50.720">
    <property type="entry name" value="NAD(P)-binding Rossmann-like Domain"/>
    <property type="match status" value="1"/>
</dbReference>
<dbReference type="AlphaFoldDB" id="A0A9W6GJ88"/>
<keyword evidence="6" id="KW-0520">NAD</keyword>
<reference evidence="8" key="1">
    <citation type="submission" date="2022-12" db="EMBL/GenBank/DDBJ databases">
        <title>Reference genome sequencing for broad-spectrum identification of bacterial and archaeal isolates by mass spectrometry.</title>
        <authorList>
            <person name="Sekiguchi Y."/>
            <person name="Tourlousse D.M."/>
        </authorList>
    </citation>
    <scope>NUCLEOTIDE SEQUENCE</scope>
    <source>
        <strain evidence="8">10succ1</strain>
    </source>
</reference>
<dbReference type="InterPro" id="IPR036388">
    <property type="entry name" value="WH-like_DNA-bd_sf"/>
</dbReference>
<dbReference type="Pfam" id="PF02629">
    <property type="entry name" value="CoA_binding"/>
    <property type="match status" value="1"/>
</dbReference>
<dbReference type="Pfam" id="PF06971">
    <property type="entry name" value="Put_DNA-bind_N"/>
    <property type="match status" value="1"/>
</dbReference>
<dbReference type="GO" id="GO:0003677">
    <property type="term" value="F:DNA binding"/>
    <property type="evidence" value="ECO:0007669"/>
    <property type="project" value="UniProtKB-UniRule"/>
</dbReference>
<dbReference type="SUPFAM" id="SSF46785">
    <property type="entry name" value="Winged helix' DNA-binding domain"/>
    <property type="match status" value="1"/>
</dbReference>
<dbReference type="PANTHER" id="PTHR35786:SF1">
    <property type="entry name" value="REDOX-SENSING TRANSCRIPTIONAL REPRESSOR REX 1"/>
    <property type="match status" value="1"/>
</dbReference>
<dbReference type="InterPro" id="IPR036291">
    <property type="entry name" value="NAD(P)-bd_dom_sf"/>
</dbReference>
<evidence type="ECO:0000256" key="1">
    <source>
        <dbReference type="ARBA" id="ARBA00022490"/>
    </source>
</evidence>
<dbReference type="InterPro" id="IPR003781">
    <property type="entry name" value="CoA-bd"/>
</dbReference>
<dbReference type="SUPFAM" id="SSF51735">
    <property type="entry name" value="NAD(P)-binding Rossmann-fold domains"/>
    <property type="match status" value="1"/>
</dbReference>
<dbReference type="RefSeq" id="WP_281832534.1">
    <property type="nucleotide sequence ID" value="NZ_BSDY01000001.1"/>
</dbReference>
<feature type="domain" description="CoA-binding" evidence="7">
    <location>
        <begin position="85"/>
        <end position="187"/>
    </location>
</feature>
<evidence type="ECO:0000259" key="7">
    <source>
        <dbReference type="SMART" id="SM00881"/>
    </source>
</evidence>
<evidence type="ECO:0000313" key="8">
    <source>
        <dbReference type="EMBL" id="GLI54672.1"/>
    </source>
</evidence>
<dbReference type="GO" id="GO:0051775">
    <property type="term" value="P:response to redox state"/>
    <property type="evidence" value="ECO:0007669"/>
    <property type="project" value="InterPro"/>
</dbReference>
<name>A0A9W6GJ88_9FUSO</name>
<dbReference type="HAMAP" id="MF_01131">
    <property type="entry name" value="Rex"/>
    <property type="match status" value="1"/>
</dbReference>
<gene>
    <name evidence="6 8" type="primary">rex</name>
    <name evidence="8" type="ORF">PM10SUCC1_01870</name>
</gene>
<comment type="caution">
    <text evidence="8">The sequence shown here is derived from an EMBL/GenBank/DDBJ whole genome shotgun (WGS) entry which is preliminary data.</text>
</comment>
<accession>A0A9W6GJ88</accession>
<evidence type="ECO:0000256" key="6">
    <source>
        <dbReference type="HAMAP-Rule" id="MF_01131"/>
    </source>
</evidence>
<dbReference type="InterPro" id="IPR009718">
    <property type="entry name" value="Rex_DNA-bd_C_dom"/>
</dbReference>
<comment type="caution">
    <text evidence="6">Lacks conserved residue(s) required for the propagation of feature annotation.</text>
</comment>
<dbReference type="InterPro" id="IPR022876">
    <property type="entry name" value="Tscrpt_rep_Rex"/>
</dbReference>
<comment type="similarity">
    <text evidence="6">Belongs to the transcriptional regulatory Rex family.</text>
</comment>
<feature type="binding site" evidence="6">
    <location>
        <begin position="96"/>
        <end position="101"/>
    </location>
    <ligand>
        <name>NAD(+)</name>
        <dbReference type="ChEBI" id="CHEBI:57540"/>
    </ligand>
</feature>
<keyword evidence="2 6" id="KW-0678">Repressor</keyword>
<keyword evidence="1 6" id="KW-0963">Cytoplasm</keyword>
<keyword evidence="5 6" id="KW-0804">Transcription</keyword>
<keyword evidence="9" id="KW-1185">Reference proteome</keyword>
<dbReference type="NCBIfam" id="NF003996">
    <property type="entry name" value="PRK05472.2-5"/>
    <property type="match status" value="1"/>
</dbReference>
<evidence type="ECO:0000256" key="3">
    <source>
        <dbReference type="ARBA" id="ARBA00023015"/>
    </source>
</evidence>
<dbReference type="SMART" id="SM00881">
    <property type="entry name" value="CoA_binding"/>
    <property type="match status" value="1"/>
</dbReference>
<dbReference type="Proteomes" id="UP001144471">
    <property type="component" value="Unassembled WGS sequence"/>
</dbReference>
<dbReference type="GO" id="GO:0003700">
    <property type="term" value="F:DNA-binding transcription factor activity"/>
    <property type="evidence" value="ECO:0007669"/>
    <property type="project" value="UniProtKB-UniRule"/>
</dbReference>
<dbReference type="PANTHER" id="PTHR35786">
    <property type="entry name" value="REDOX-SENSING TRANSCRIPTIONAL REPRESSOR REX"/>
    <property type="match status" value="1"/>
</dbReference>
<evidence type="ECO:0000256" key="2">
    <source>
        <dbReference type="ARBA" id="ARBA00022491"/>
    </source>
</evidence>
<comment type="subcellular location">
    <subcellularLocation>
        <location evidence="6">Cytoplasm</location>
    </subcellularLocation>
</comment>
<proteinExistence type="inferred from homology"/>
<keyword evidence="4 6" id="KW-0238">DNA-binding</keyword>
<organism evidence="8 9">
    <name type="scientific">Propionigenium maris DSM 9537</name>
    <dbReference type="NCBI Taxonomy" id="1123000"/>
    <lineage>
        <taxon>Bacteria</taxon>
        <taxon>Fusobacteriati</taxon>
        <taxon>Fusobacteriota</taxon>
        <taxon>Fusobacteriia</taxon>
        <taxon>Fusobacteriales</taxon>
        <taxon>Fusobacteriaceae</taxon>
        <taxon>Propionigenium</taxon>
    </lineage>
</organism>